<organism evidence="2 3">
    <name type="scientific">Waterburya agarophytonicola KI4</name>
    <dbReference type="NCBI Taxonomy" id="2874699"/>
    <lineage>
        <taxon>Bacteria</taxon>
        <taxon>Bacillati</taxon>
        <taxon>Cyanobacteriota</taxon>
        <taxon>Cyanophyceae</taxon>
        <taxon>Pleurocapsales</taxon>
        <taxon>Hyellaceae</taxon>
        <taxon>Waterburya</taxon>
        <taxon>Waterburya agarophytonicola</taxon>
    </lineage>
</organism>
<comment type="caution">
    <text evidence="2">The sequence shown here is derived from an EMBL/GenBank/DDBJ whole genome shotgun (WGS) entry which is preliminary data.</text>
</comment>
<gene>
    <name evidence="2" type="ORF">I4641_02285</name>
</gene>
<protein>
    <recommendedName>
        <fullName evidence="1">DUF6036 domain-containing protein</fullName>
    </recommendedName>
</protein>
<name>A0A964BMB4_9CYAN</name>
<evidence type="ECO:0000259" key="1">
    <source>
        <dbReference type="Pfam" id="PF19502"/>
    </source>
</evidence>
<dbReference type="RefSeq" id="WP_229638808.1">
    <property type="nucleotide sequence ID" value="NZ_JADWDC010000004.1"/>
</dbReference>
<dbReference type="Proteomes" id="UP000729733">
    <property type="component" value="Unassembled WGS sequence"/>
</dbReference>
<keyword evidence="3" id="KW-1185">Reference proteome</keyword>
<accession>A0A964BMB4</accession>
<sequence>MLYTETSFSQAIFQMFENLDSWLAENYQNLPPNAVKVYLFGGCAVHLHTGSRTSNDVDAELKKLDNLAFPEITIKPVFFRNERGLRKSLFFNGNFDTSLASLNPDYEERAIFLHQTRSKLVSLFLVSAVDLAVSKLSRFEINDRSDIKTLYEKELFTEQEFIDTANEALSYYPVRPDGLSFNIRQALDLIRKEQ</sequence>
<dbReference type="AlphaFoldDB" id="A0A964BMB4"/>
<proteinExistence type="predicted"/>
<evidence type="ECO:0000313" key="3">
    <source>
        <dbReference type="Proteomes" id="UP000729733"/>
    </source>
</evidence>
<feature type="domain" description="DUF6036" evidence="1">
    <location>
        <begin position="35"/>
        <end position="148"/>
    </location>
</feature>
<dbReference type="InterPro" id="IPR045792">
    <property type="entry name" value="DUF6036"/>
</dbReference>
<evidence type="ECO:0000313" key="2">
    <source>
        <dbReference type="EMBL" id="MCC0175809.1"/>
    </source>
</evidence>
<dbReference type="Pfam" id="PF19502">
    <property type="entry name" value="DUF6036"/>
    <property type="match status" value="1"/>
</dbReference>
<dbReference type="EMBL" id="JADWDC010000004">
    <property type="protein sequence ID" value="MCC0175809.1"/>
    <property type="molecule type" value="Genomic_DNA"/>
</dbReference>
<reference evidence="2" key="1">
    <citation type="journal article" date="2021" name="Antonie Van Leeuwenhoek">
        <title>Draft genome and description of Waterburya agarophytonicola gen. nov. sp. nov. (Pleurocapsales, Cyanobacteria): a seaweed symbiont.</title>
        <authorList>
            <person name="Bonthond G."/>
            <person name="Shalygin S."/>
            <person name="Bayer T."/>
            <person name="Weinberger F."/>
        </authorList>
    </citation>
    <scope>NUCLEOTIDE SEQUENCE</scope>
    <source>
        <strain evidence="2">KI4</strain>
    </source>
</reference>